<reference evidence="4 5" key="1">
    <citation type="submission" date="2013-11" db="EMBL/GenBank/DDBJ databases">
        <title>The Genome Sequence of Phytophthora parasitica P1569.</title>
        <authorList>
            <consortium name="The Broad Institute Genomics Platform"/>
            <person name="Russ C."/>
            <person name="Tyler B."/>
            <person name="Panabieres F."/>
            <person name="Shan W."/>
            <person name="Tripathy S."/>
            <person name="Grunwald N."/>
            <person name="Machado M."/>
            <person name="Johnson C.S."/>
            <person name="Arredondo F."/>
            <person name="Hong C."/>
            <person name="Coffey M."/>
            <person name="Young S.K."/>
            <person name="Zeng Q."/>
            <person name="Gargeya S."/>
            <person name="Fitzgerald M."/>
            <person name="Abouelleil A."/>
            <person name="Alvarado L."/>
            <person name="Chapman S.B."/>
            <person name="Gainer-Dewar J."/>
            <person name="Goldberg J."/>
            <person name="Griggs A."/>
            <person name="Gujja S."/>
            <person name="Hansen M."/>
            <person name="Howarth C."/>
            <person name="Imamovic A."/>
            <person name="Ireland A."/>
            <person name="Larimer J."/>
            <person name="McCowan C."/>
            <person name="Murphy C."/>
            <person name="Pearson M."/>
            <person name="Poon T.W."/>
            <person name="Priest M."/>
            <person name="Roberts A."/>
            <person name="Saif S."/>
            <person name="Shea T."/>
            <person name="Sykes S."/>
            <person name="Wortman J."/>
            <person name="Nusbaum C."/>
            <person name="Birren B."/>
        </authorList>
    </citation>
    <scope>NUCLEOTIDE SEQUENCE [LARGE SCALE GENOMIC DNA]</scope>
    <source>
        <strain evidence="4 5">P1569</strain>
    </source>
</reference>
<name>V9EP42_PHYNI</name>
<keyword evidence="2" id="KW-0812">Transmembrane</keyword>
<feature type="region of interest" description="Disordered" evidence="1">
    <location>
        <begin position="36"/>
        <end position="59"/>
    </location>
</feature>
<dbReference type="AlphaFoldDB" id="V9EP42"/>
<keyword evidence="3" id="KW-0732">Signal</keyword>
<evidence type="ECO:0000256" key="1">
    <source>
        <dbReference type="SAM" id="MobiDB-lite"/>
    </source>
</evidence>
<keyword evidence="5" id="KW-1185">Reference proteome</keyword>
<sequence>MMRASLFVFLVVLSFTVYFSDLTHAERTDTGMALKSDSSRALRNDKTPVSSDDHRTTNHETEERALINLGRLKKLFQRNSRNVPTLRKNPTTLKELERLESNPAIQKGIKSFKENPEMMRRAKTLSKNPNFVKSLLKAVSFGKDDKLTPNQGVLLLLLSFFGAIGAVTGLYLLVK</sequence>
<proteinExistence type="predicted"/>
<evidence type="ECO:0000313" key="4">
    <source>
        <dbReference type="EMBL" id="ETI39842.1"/>
    </source>
</evidence>
<evidence type="ECO:0000256" key="2">
    <source>
        <dbReference type="SAM" id="Phobius"/>
    </source>
</evidence>
<gene>
    <name evidence="4" type="ORF">F443_14608</name>
</gene>
<protein>
    <recommendedName>
        <fullName evidence="6">RxLR effector protein</fullName>
    </recommendedName>
</protein>
<dbReference type="Proteomes" id="UP000018721">
    <property type="component" value="Unassembled WGS sequence"/>
</dbReference>
<evidence type="ECO:0000313" key="5">
    <source>
        <dbReference type="Proteomes" id="UP000018721"/>
    </source>
</evidence>
<accession>V9EP42</accession>
<keyword evidence="2" id="KW-1133">Transmembrane helix</keyword>
<dbReference type="EMBL" id="ANIZ01002513">
    <property type="protein sequence ID" value="ETI39842.1"/>
    <property type="molecule type" value="Genomic_DNA"/>
</dbReference>
<feature type="signal peptide" evidence="3">
    <location>
        <begin position="1"/>
        <end position="25"/>
    </location>
</feature>
<organism evidence="4 5">
    <name type="scientific">Phytophthora nicotianae P1569</name>
    <dbReference type="NCBI Taxonomy" id="1317065"/>
    <lineage>
        <taxon>Eukaryota</taxon>
        <taxon>Sar</taxon>
        <taxon>Stramenopiles</taxon>
        <taxon>Oomycota</taxon>
        <taxon>Peronosporomycetes</taxon>
        <taxon>Peronosporales</taxon>
        <taxon>Peronosporaceae</taxon>
        <taxon>Phytophthora</taxon>
    </lineage>
</organism>
<comment type="caution">
    <text evidence="4">The sequence shown here is derived from an EMBL/GenBank/DDBJ whole genome shotgun (WGS) entry which is preliminary data.</text>
</comment>
<dbReference type="HOGENOM" id="CLU_1535497_0_0_1"/>
<feature type="transmembrane region" description="Helical" evidence="2">
    <location>
        <begin position="153"/>
        <end position="174"/>
    </location>
</feature>
<keyword evidence="2" id="KW-0472">Membrane</keyword>
<feature type="compositionally biased region" description="Basic and acidic residues" evidence="1">
    <location>
        <begin position="37"/>
        <end position="59"/>
    </location>
</feature>
<evidence type="ECO:0000256" key="3">
    <source>
        <dbReference type="SAM" id="SignalP"/>
    </source>
</evidence>
<dbReference type="OrthoDB" id="102783at2759"/>
<evidence type="ECO:0008006" key="6">
    <source>
        <dbReference type="Google" id="ProtNLM"/>
    </source>
</evidence>
<feature type="chain" id="PRO_5004774492" description="RxLR effector protein" evidence="3">
    <location>
        <begin position="26"/>
        <end position="175"/>
    </location>
</feature>